<comment type="caution">
    <text evidence="3">The sequence shown here is derived from an EMBL/GenBank/DDBJ whole genome shotgun (WGS) entry which is preliminary data.</text>
</comment>
<feature type="coiled-coil region" evidence="1">
    <location>
        <begin position="846"/>
        <end position="873"/>
    </location>
</feature>
<keyword evidence="4" id="KW-1185">Reference proteome</keyword>
<protein>
    <submittedName>
        <fullName evidence="3">AAA family ATPase</fullName>
    </submittedName>
</protein>
<dbReference type="RefSeq" id="WP_377263893.1">
    <property type="nucleotide sequence ID" value="NZ_JBHMAA010000024.1"/>
</dbReference>
<name>A0ABV6AKB2_9HYPH</name>
<dbReference type="PANTHER" id="PTHR41259">
    <property type="entry name" value="DOUBLE-STRAND BREAK REPAIR RAD50 ATPASE, PUTATIVE-RELATED"/>
    <property type="match status" value="1"/>
</dbReference>
<reference evidence="3 4" key="1">
    <citation type="submission" date="2024-09" db="EMBL/GenBank/DDBJ databases">
        <authorList>
            <person name="Sun Q."/>
            <person name="Mori K."/>
        </authorList>
    </citation>
    <scope>NUCLEOTIDE SEQUENCE [LARGE SCALE GENOMIC DNA]</scope>
    <source>
        <strain evidence="3 4">TBRC 4938</strain>
    </source>
</reference>
<keyword evidence="1" id="KW-0175">Coiled coil</keyword>
<organism evidence="3 4">
    <name type="scientific">Rhizobium puerariae</name>
    <dbReference type="NCBI Taxonomy" id="1585791"/>
    <lineage>
        <taxon>Bacteria</taxon>
        <taxon>Pseudomonadati</taxon>
        <taxon>Pseudomonadota</taxon>
        <taxon>Alphaproteobacteria</taxon>
        <taxon>Hyphomicrobiales</taxon>
        <taxon>Rhizobiaceae</taxon>
        <taxon>Rhizobium/Agrobacterium group</taxon>
        <taxon>Rhizobium</taxon>
    </lineage>
</organism>
<evidence type="ECO:0000313" key="4">
    <source>
        <dbReference type="Proteomes" id="UP001589692"/>
    </source>
</evidence>
<feature type="coiled-coil region" evidence="1">
    <location>
        <begin position="213"/>
        <end position="242"/>
    </location>
</feature>
<dbReference type="InterPro" id="IPR027417">
    <property type="entry name" value="P-loop_NTPase"/>
</dbReference>
<dbReference type="InterPro" id="IPR038734">
    <property type="entry name" value="YhaN_AAA"/>
</dbReference>
<feature type="domain" description="YhaN AAA" evidence="2">
    <location>
        <begin position="1"/>
        <end position="208"/>
    </location>
</feature>
<proteinExistence type="predicted"/>
<feature type="coiled-coil region" evidence="1">
    <location>
        <begin position="484"/>
        <end position="511"/>
    </location>
</feature>
<dbReference type="PANTHER" id="PTHR41259:SF1">
    <property type="entry name" value="DOUBLE-STRAND BREAK REPAIR RAD50 ATPASE, PUTATIVE-RELATED"/>
    <property type="match status" value="1"/>
</dbReference>
<accession>A0ABV6AKB2</accession>
<evidence type="ECO:0000256" key="1">
    <source>
        <dbReference type="SAM" id="Coils"/>
    </source>
</evidence>
<feature type="coiled-coil region" evidence="1">
    <location>
        <begin position="711"/>
        <end position="745"/>
    </location>
</feature>
<dbReference type="Gene3D" id="3.40.50.300">
    <property type="entry name" value="P-loop containing nucleotide triphosphate hydrolases"/>
    <property type="match status" value="2"/>
</dbReference>
<evidence type="ECO:0000259" key="2">
    <source>
        <dbReference type="Pfam" id="PF13514"/>
    </source>
</evidence>
<dbReference type="SUPFAM" id="SSF52540">
    <property type="entry name" value="P-loop containing nucleoside triphosphate hydrolases"/>
    <property type="match status" value="1"/>
</dbReference>
<dbReference type="Proteomes" id="UP001589692">
    <property type="component" value="Unassembled WGS sequence"/>
</dbReference>
<sequence length="1150" mass="126246">MRFNRLDILRYGALTDRTLAFRPDARLHVIYGPNEAGKSSALSAISDLLFGFPASAEMSFLHDPTSLRVGAEVAARDGQTLAFRRRRGRKNTLLAANEGEEALPEDALSPFLGTLGREVFERAFGLDSLSLRAGGETMLKSGGEIGSLLFSAASGLTGLSGLRRQLEAEADGIYAQRRSKDRLFYQVLDAHDEARKAERDSELKSGDWKKLLAEQAEIEAALASVQAERQETKRSLDRLRRLLALEPLLREIDREQQALTQYAALAALPSGFEERLAQALEAAHGNAGAHHAAAEEVARLKGEIAAVHVDEALIAAAPNILSVHAEKGAYLKAREDIARVRGEVDDFDQRLSQAARRLGFPGLKDLQKAQPADADLVRLRKLVEEGSEIDRGLKQVRQRLEEERDTLRRLEAGGADGRLVDPKPWAEQLAALRPDINRLAELENLQVRAARAEASFGAAAARLDPPVRDVEKLLAAPLPDLATLSNHRRLIEEARAENVQAQRRLATLRDEAGTVVGELAVLEERGRIVSRGDITAARTRRDDLLAALGAKPSAGDLGELGEAIGEADRLADMALADAERVSRHGQLALRQRELEQNIASADVAAKEAVIATSDAVTEFEDLFHAAPVSPAAPERMIEWRRAVDGLSHLAEALNEARDEVEALRLSEESLKPALLALADAIGLASAALPPLALARALDRRIGEIAERWTESRSLEGKRHAAEEALERLEEHETGLRRDVERWRAAFSHAAVLAGLSEDATVDMALAALDAWRIVPDLLSERENRDRRVRGMARDMEQFEEEVRALCAGVAPDLASVSADVAAGLLNERAVAARTAENQRASLSATLERGELALARHAAEAEKLRSELMELAGSAARPVADLDAILEDLHQRRRTEADLRQCRARFAEQADGADEGEVRAAIADFDRVGTGLEIERLEAEDSRQIDRLSELRTAEADNLRRRRELETGTGAERAVFQKLAAEAEAKELARRWVVLKLASSLLANSMEAYRERQADPVMKRAGQVFSDLTGGRFSRLVQLYDDRDELQLAVERNTGEQVKLDGLSEGTGDQLYLALRLAFLEDYCSRNEPAPLILDDIFQTFDDERTAAGIRALARAGETFQTILFTHQTSLIDAARREIGDRLDLILLERG</sequence>
<dbReference type="EMBL" id="JBHMAA010000024">
    <property type="protein sequence ID" value="MFB9951066.1"/>
    <property type="molecule type" value="Genomic_DNA"/>
</dbReference>
<gene>
    <name evidence="3" type="ORF">ACFFP0_19640</name>
</gene>
<evidence type="ECO:0000313" key="3">
    <source>
        <dbReference type="EMBL" id="MFB9951066.1"/>
    </source>
</evidence>
<dbReference type="Pfam" id="PF13514">
    <property type="entry name" value="AAA_27"/>
    <property type="match status" value="1"/>
</dbReference>